<dbReference type="Gene3D" id="2.40.40.10">
    <property type="entry name" value="RlpA-like domain"/>
    <property type="match status" value="1"/>
</dbReference>
<evidence type="ECO:0000313" key="8">
    <source>
        <dbReference type="Proteomes" id="UP001317629"/>
    </source>
</evidence>
<feature type="domain" description="Lytic transglycosylase MltA" evidence="6">
    <location>
        <begin position="97"/>
        <end position="259"/>
    </location>
</feature>
<evidence type="ECO:0000256" key="2">
    <source>
        <dbReference type="ARBA" id="ARBA00012587"/>
    </source>
</evidence>
<dbReference type="Pfam" id="PF06725">
    <property type="entry name" value="3D"/>
    <property type="match status" value="1"/>
</dbReference>
<dbReference type="Pfam" id="PF03562">
    <property type="entry name" value="MltA"/>
    <property type="match status" value="1"/>
</dbReference>
<accession>A0ABM8E492</accession>
<dbReference type="Gene3D" id="2.40.240.50">
    <property type="entry name" value="Barwin-like endoglucanases"/>
    <property type="match status" value="1"/>
</dbReference>
<dbReference type="CDD" id="cd14668">
    <property type="entry name" value="mlta_B"/>
    <property type="match status" value="1"/>
</dbReference>
<evidence type="ECO:0000259" key="6">
    <source>
        <dbReference type="SMART" id="SM00925"/>
    </source>
</evidence>
<keyword evidence="3" id="KW-0456">Lyase</keyword>
<evidence type="ECO:0000313" key="7">
    <source>
        <dbReference type="EMBL" id="BDV32655.1"/>
    </source>
</evidence>
<evidence type="ECO:0000256" key="1">
    <source>
        <dbReference type="ARBA" id="ARBA00001420"/>
    </source>
</evidence>
<dbReference type="EMBL" id="AP027142">
    <property type="protein sequence ID" value="BDV32655.1"/>
    <property type="molecule type" value="Genomic_DNA"/>
</dbReference>
<sequence>MIFVRPPSDLEPVAFDAIAGFGEDDLDAAFPVFRRSAERILEAAQEQRPACPPPPELIAAARAALEGSESGAAFFRRWFEPFRLAKRGFVTAYYEPEVEARRAPEPGFETPALSRPSDLVTLNDAPLSLASGEALTSARRLRDESLIPYPPRREIEEEGAATGSIPLAYVADPVELFLIQVQGSARLRFPDGTARALTYDGRNGWPYTSVGRLMIERGLMPEGAMSLEGLKAALRDMGVGPGQPGRRLMQKNRSYVFFRVDESKDRALGPIGGEGAALTPLRSIAVDRSIWCYGLPFWIAADVPWESEAPTHFARLMIAQDTGSAILGAARADLFFGSGARAGALAGRVRHEADFHVFLPKKDPSP</sequence>
<dbReference type="CDD" id="cd14485">
    <property type="entry name" value="mltA_like_LT_A"/>
    <property type="match status" value="1"/>
</dbReference>
<protein>
    <recommendedName>
        <fullName evidence="2">peptidoglycan lytic exotransglycosylase</fullName>
        <ecNumber evidence="2">4.2.2.n1</ecNumber>
    </recommendedName>
    <alternativeName>
        <fullName evidence="5">Murein hydrolase A</fullName>
    </alternativeName>
</protein>
<keyword evidence="4" id="KW-0961">Cell wall biogenesis/degradation</keyword>
<gene>
    <name evidence="7" type="primary">mltA</name>
    <name evidence="7" type="ORF">SS37A_01840</name>
</gene>
<comment type="catalytic activity">
    <reaction evidence="1">
        <text>Exolytic cleavage of the (1-&gt;4)-beta-glycosidic linkage between N-acetylmuramic acid (MurNAc) and N-acetylglucosamine (GlcNAc) residues in peptidoglycan, from either the reducing or the non-reducing ends of the peptidoglycan chains, with concomitant formation of a 1,6-anhydrobond in the MurNAc residue.</text>
        <dbReference type="EC" id="4.2.2.n1"/>
    </reaction>
</comment>
<dbReference type="InterPro" id="IPR036908">
    <property type="entry name" value="RlpA-like_sf"/>
</dbReference>
<evidence type="ECO:0000256" key="4">
    <source>
        <dbReference type="ARBA" id="ARBA00023316"/>
    </source>
</evidence>
<dbReference type="InterPro" id="IPR005300">
    <property type="entry name" value="MltA_B"/>
</dbReference>
<dbReference type="EC" id="4.2.2.n1" evidence="2"/>
<dbReference type="PANTHER" id="PTHR30124:SF0">
    <property type="entry name" value="MEMBRANE-BOUND LYTIC MUREIN TRANSGLYCOSYLASE A"/>
    <property type="match status" value="1"/>
</dbReference>
<evidence type="ECO:0000256" key="3">
    <source>
        <dbReference type="ARBA" id="ARBA00023239"/>
    </source>
</evidence>
<proteinExistence type="predicted"/>
<dbReference type="PIRSF" id="PIRSF019422">
    <property type="entry name" value="MltA"/>
    <property type="match status" value="1"/>
</dbReference>
<dbReference type="PANTHER" id="PTHR30124">
    <property type="entry name" value="MEMBRANE-BOUND LYTIC MUREIN TRANSGLYCOSYLASE A"/>
    <property type="match status" value="1"/>
</dbReference>
<dbReference type="Proteomes" id="UP001317629">
    <property type="component" value="Chromosome"/>
</dbReference>
<evidence type="ECO:0000256" key="5">
    <source>
        <dbReference type="ARBA" id="ARBA00030918"/>
    </source>
</evidence>
<name>A0ABM8E492_9HYPH</name>
<reference evidence="7 8" key="1">
    <citation type="journal article" date="2023" name="Int. J. Syst. Evol. Microbiol.">
        <title>Methylocystis iwaonis sp. nov., a type II methane-oxidizing bacterium from surface soil of a rice paddy field in Japan, and emended description of the genus Methylocystis (ex Whittenbury et al. 1970) Bowman et al. 1993.</title>
        <authorList>
            <person name="Kaise H."/>
            <person name="Sawadogo J.B."/>
            <person name="Alam M.S."/>
            <person name="Ueno C."/>
            <person name="Dianou D."/>
            <person name="Shinjo R."/>
            <person name="Asakawa S."/>
        </authorList>
    </citation>
    <scope>NUCLEOTIDE SEQUENCE [LARGE SCALE GENOMIC DNA]</scope>
    <source>
        <strain evidence="7 8">SS37A-Re</strain>
    </source>
</reference>
<dbReference type="InterPro" id="IPR010611">
    <property type="entry name" value="3D_dom"/>
</dbReference>
<keyword evidence="8" id="KW-1185">Reference proteome</keyword>
<dbReference type="SUPFAM" id="SSF50685">
    <property type="entry name" value="Barwin-like endoglucanases"/>
    <property type="match status" value="1"/>
</dbReference>
<dbReference type="InterPro" id="IPR026044">
    <property type="entry name" value="MltA"/>
</dbReference>
<dbReference type="SMART" id="SM00925">
    <property type="entry name" value="MltA"/>
    <property type="match status" value="1"/>
</dbReference>
<organism evidence="7 8">
    <name type="scientific">Methylocystis iwaonis</name>
    <dbReference type="NCBI Taxonomy" id="2885079"/>
    <lineage>
        <taxon>Bacteria</taxon>
        <taxon>Pseudomonadati</taxon>
        <taxon>Pseudomonadota</taxon>
        <taxon>Alphaproteobacteria</taxon>
        <taxon>Hyphomicrobiales</taxon>
        <taxon>Methylocystaceae</taxon>
        <taxon>Methylocystis</taxon>
    </lineage>
</organism>